<dbReference type="AlphaFoldDB" id="A0A5R8K7K3"/>
<dbReference type="Proteomes" id="UP000306196">
    <property type="component" value="Unassembled WGS sequence"/>
</dbReference>
<dbReference type="Gene3D" id="3.90.1150.140">
    <property type="match status" value="1"/>
</dbReference>
<evidence type="ECO:0000259" key="3">
    <source>
        <dbReference type="Pfam" id="PF07075"/>
    </source>
</evidence>
<dbReference type="InterPro" id="IPR048502">
    <property type="entry name" value="NamZ_N"/>
</dbReference>
<dbReference type="InterPro" id="IPR008302">
    <property type="entry name" value="NamZ"/>
</dbReference>
<protein>
    <submittedName>
        <fullName evidence="5">DUF1343 domain-containing protein</fullName>
    </submittedName>
</protein>
<comment type="caution">
    <text evidence="5">The sequence shown here is derived from an EMBL/GenBank/DDBJ whole genome shotgun (WGS) entry which is preliminary data.</text>
</comment>
<reference evidence="5 6" key="1">
    <citation type="submission" date="2019-05" db="EMBL/GenBank/DDBJ databases">
        <title>Verrucobacter flavum gen. nov., sp. nov. a new member of the family Verrucomicrobiaceae.</title>
        <authorList>
            <person name="Szuroczki S."/>
            <person name="Abbaszade G."/>
            <person name="Szabo A."/>
            <person name="Felfoldi T."/>
            <person name="Schumann P."/>
            <person name="Boka K."/>
            <person name="Keki Z."/>
            <person name="Toumi M."/>
            <person name="Toth E."/>
        </authorList>
    </citation>
    <scope>NUCLEOTIDE SEQUENCE [LARGE SCALE GENOMIC DNA]</scope>
    <source>
        <strain evidence="5 6">MG-N-17</strain>
    </source>
</reference>
<dbReference type="Gene3D" id="3.40.50.12170">
    <property type="entry name" value="Uncharacterised protein PF07075, DUF1343"/>
    <property type="match status" value="1"/>
</dbReference>
<keyword evidence="1" id="KW-0732">Signal</keyword>
<evidence type="ECO:0000259" key="4">
    <source>
        <dbReference type="Pfam" id="PF20732"/>
    </source>
</evidence>
<dbReference type="PANTHER" id="PTHR42915">
    <property type="entry name" value="HYPOTHETICAL 460 KDA PROTEIN IN FEUA-SIGW INTERGENIC REGION [PRECURSOR]"/>
    <property type="match status" value="1"/>
</dbReference>
<feature type="domain" description="Peptidoglycan beta-N-acetylmuramidase NamZ N-terminal" evidence="3">
    <location>
        <begin position="419"/>
        <end position="618"/>
    </location>
</feature>
<accession>A0A5R8K7K3</accession>
<sequence length="771" mass="84683">MLRACAILFWVALFESQSLAAGAFRDDVIELMKKAVQRAMDEGEAPGAVVVVGLGEQREMLVMGQRAEQPQKALMSADTIFDVASLTKVVATTSVVMKLLEAGKLELELPIKTWLPEFVGEGRDEVKLRHLLTHTSGLAAGIALNPGWMGREAGRNLALTARPLRGVDEVFRYSDLNYLLLGEIVERVSGERLDRFAEKEIFAPLKMNSTGFVPAESLRGRIAPTARDEAGDWLRGVVHDPTSRRMGGVTGHAGLFSCAEDLARFAQMLANGGELDGVRIFNEETVKLMTSVQSPPTIFARRGLGWDLDSAYSRSRGKIFPLGTFGHTGFTGVSFWVNPATKSYVVVLASRLHPDGKGNVIPLQEELATLAAESLLNVDFERVADAFSPRLSEDEVPTVLNGIDVLRRRDFAELKGLKVGLVTNHSGIDNGRRSTIDWMHEAKHVNLVALFSPEHGIRGMEDRDKIADGRDAKTGLRVFSLYGERRGPSAEQLAMLDVLVFDIQDIGCRFYTYISTLQKCMEAAAKAGKRVLVLDRVNPIGGEVVEGPAVLDKETFVGCHPMALRHGMTVGELAMMMNAERGLGCDLEVIKVEGWKRGMEFDRTGLPWLNPSPNMRSLNAALLYPGVGLLESAVSVGRGTDTPFEVIGAPYVDDARLAFELNQAGLKGVRFVPERFTPKASVFKDQVCGGVRMVITSREDLRSVDVGMALACTLQRLYPKEFKLQAMGTLLLHPTTLKAIKEGQNWKAIDAGWSLELEAFKKRREAFLLYP</sequence>
<dbReference type="Gene3D" id="3.40.710.10">
    <property type="entry name" value="DD-peptidase/beta-lactamase superfamily"/>
    <property type="match status" value="1"/>
</dbReference>
<gene>
    <name evidence="5" type="ORF">FEM03_23305</name>
</gene>
<dbReference type="PANTHER" id="PTHR42915:SF1">
    <property type="entry name" value="PEPTIDOGLYCAN BETA-N-ACETYLMURAMIDASE NAMZ"/>
    <property type="match status" value="1"/>
</dbReference>
<feature type="domain" description="Peptidoglycan beta-N-acetylmuramidase NamZ C-terminal" evidence="4">
    <location>
        <begin position="622"/>
        <end position="770"/>
    </location>
</feature>
<feature type="domain" description="Beta-lactamase-related" evidence="2">
    <location>
        <begin position="33"/>
        <end position="358"/>
    </location>
</feature>
<evidence type="ECO:0000313" key="6">
    <source>
        <dbReference type="Proteomes" id="UP000306196"/>
    </source>
</evidence>
<name>A0A5R8K7K3_9BACT</name>
<dbReference type="Pfam" id="PF07075">
    <property type="entry name" value="NamZ_N"/>
    <property type="match status" value="1"/>
</dbReference>
<dbReference type="Pfam" id="PF20732">
    <property type="entry name" value="NamZ_C"/>
    <property type="match status" value="1"/>
</dbReference>
<evidence type="ECO:0000256" key="1">
    <source>
        <dbReference type="SAM" id="SignalP"/>
    </source>
</evidence>
<dbReference type="GO" id="GO:0033922">
    <property type="term" value="F:peptidoglycan beta-N-acetylmuramidase activity"/>
    <property type="evidence" value="ECO:0007669"/>
    <property type="project" value="InterPro"/>
</dbReference>
<dbReference type="EMBL" id="VAUV01000027">
    <property type="protein sequence ID" value="TLD68333.1"/>
    <property type="molecule type" value="Genomic_DNA"/>
</dbReference>
<dbReference type="Pfam" id="PF00144">
    <property type="entry name" value="Beta-lactamase"/>
    <property type="match status" value="1"/>
</dbReference>
<dbReference type="SUPFAM" id="SSF56601">
    <property type="entry name" value="beta-lactamase/transpeptidase-like"/>
    <property type="match status" value="1"/>
</dbReference>
<feature type="chain" id="PRO_5024379776" evidence="1">
    <location>
        <begin position="21"/>
        <end position="771"/>
    </location>
</feature>
<proteinExistence type="predicted"/>
<dbReference type="InterPro" id="IPR048503">
    <property type="entry name" value="NamZ_C"/>
</dbReference>
<evidence type="ECO:0000259" key="2">
    <source>
        <dbReference type="Pfam" id="PF00144"/>
    </source>
</evidence>
<organism evidence="5 6">
    <name type="scientific">Phragmitibacter flavus</name>
    <dbReference type="NCBI Taxonomy" id="2576071"/>
    <lineage>
        <taxon>Bacteria</taxon>
        <taxon>Pseudomonadati</taxon>
        <taxon>Verrucomicrobiota</taxon>
        <taxon>Verrucomicrobiia</taxon>
        <taxon>Verrucomicrobiales</taxon>
        <taxon>Verrucomicrobiaceae</taxon>
        <taxon>Phragmitibacter</taxon>
    </lineage>
</organism>
<dbReference type="InterPro" id="IPR001466">
    <property type="entry name" value="Beta-lactam-related"/>
</dbReference>
<dbReference type="OrthoDB" id="9801061at2"/>
<dbReference type="RefSeq" id="WP_138088725.1">
    <property type="nucleotide sequence ID" value="NZ_VAUV01000027.1"/>
</dbReference>
<dbReference type="InterPro" id="IPR012338">
    <property type="entry name" value="Beta-lactam/transpept-like"/>
</dbReference>
<feature type="signal peptide" evidence="1">
    <location>
        <begin position="1"/>
        <end position="20"/>
    </location>
</feature>
<evidence type="ECO:0000313" key="5">
    <source>
        <dbReference type="EMBL" id="TLD68333.1"/>
    </source>
</evidence>
<keyword evidence="6" id="KW-1185">Reference proteome</keyword>